<dbReference type="EnsemblMetazoa" id="XM_779085">
    <property type="protein sequence ID" value="XP_784178"/>
    <property type="gene ID" value="LOC578949"/>
</dbReference>
<dbReference type="PROSITE" id="PS51808">
    <property type="entry name" value="CHCH"/>
    <property type="match status" value="1"/>
</dbReference>
<dbReference type="GO" id="GO:0045271">
    <property type="term" value="C:respiratory chain complex I"/>
    <property type="evidence" value="ECO:0000318"/>
    <property type="project" value="GO_Central"/>
</dbReference>
<keyword evidence="12" id="KW-1015">Disulfide bond</keyword>
<dbReference type="AlphaFoldDB" id="A0A7M7RBD0"/>
<dbReference type="PANTHER" id="PTHR20900">
    <property type="entry name" value="NADH:UBIQUINONE OXIDOREDUCTASE B18-LIKE SUBUNIT"/>
    <property type="match status" value="1"/>
</dbReference>
<evidence type="ECO:0000256" key="12">
    <source>
        <dbReference type="ARBA" id="ARBA00023157"/>
    </source>
</evidence>
<reference evidence="14" key="1">
    <citation type="submission" date="2015-02" db="EMBL/GenBank/DDBJ databases">
        <title>Genome sequencing for Strongylocentrotus purpuratus.</title>
        <authorList>
            <person name="Murali S."/>
            <person name="Liu Y."/>
            <person name="Vee V."/>
            <person name="English A."/>
            <person name="Wang M."/>
            <person name="Skinner E."/>
            <person name="Han Y."/>
            <person name="Muzny D.M."/>
            <person name="Worley K.C."/>
            <person name="Gibbs R.A."/>
        </authorList>
    </citation>
    <scope>NUCLEOTIDE SEQUENCE</scope>
</reference>
<dbReference type="OrthoDB" id="268414at2759"/>
<dbReference type="OMA" id="FVYQCAH"/>
<keyword evidence="10" id="KW-0496">Mitochondrion</keyword>
<name>A0A7M7RBD0_STRPU</name>
<dbReference type="InterPro" id="IPR008698">
    <property type="entry name" value="NDUB7"/>
</dbReference>
<evidence type="ECO:0000256" key="5">
    <source>
        <dbReference type="ARBA" id="ARBA00018677"/>
    </source>
</evidence>
<dbReference type="InParanoid" id="A0A7M7RBD0"/>
<evidence type="ECO:0000313" key="13">
    <source>
        <dbReference type="EnsemblMetazoa" id="XP_784178"/>
    </source>
</evidence>
<dbReference type="KEGG" id="spu:578949"/>
<evidence type="ECO:0000256" key="10">
    <source>
        <dbReference type="ARBA" id="ARBA00023128"/>
    </source>
</evidence>
<evidence type="ECO:0000256" key="8">
    <source>
        <dbReference type="ARBA" id="ARBA00022792"/>
    </source>
</evidence>
<dbReference type="RefSeq" id="XP_784178.1">
    <property type="nucleotide sequence ID" value="XM_779085.5"/>
</dbReference>
<evidence type="ECO:0000313" key="14">
    <source>
        <dbReference type="Proteomes" id="UP000007110"/>
    </source>
</evidence>
<proteinExistence type="inferred from homology"/>
<evidence type="ECO:0000256" key="7">
    <source>
        <dbReference type="ARBA" id="ARBA00022660"/>
    </source>
</evidence>
<evidence type="ECO:0000256" key="11">
    <source>
        <dbReference type="ARBA" id="ARBA00023136"/>
    </source>
</evidence>
<sequence length="126" mass="15224">MGQMWTAYVTNPDTAPDLNNLPTFDPEYGFPDGRPEREMVASQEEMNMARVPMDKRDFCAHFYIAFLKCRRDNFPNLLNCRHAKHEYDHCEYEDFVIRMKEYERERRLLERGKRKRLVAEREALED</sequence>
<dbReference type="FunCoup" id="A0A7M7RBD0">
    <property type="interactions" value="1946"/>
</dbReference>
<evidence type="ECO:0000256" key="6">
    <source>
        <dbReference type="ARBA" id="ARBA00022448"/>
    </source>
</evidence>
<evidence type="ECO:0000256" key="4">
    <source>
        <dbReference type="ARBA" id="ARBA00008006"/>
    </source>
</evidence>
<keyword evidence="8" id="KW-0999">Mitochondrion inner membrane</keyword>
<dbReference type="Pfam" id="PF05676">
    <property type="entry name" value="NDUF_B7"/>
    <property type="match status" value="1"/>
</dbReference>
<comment type="subcellular location">
    <subcellularLocation>
        <location evidence="3">Mitochondrion inner membrane</location>
        <topology evidence="3">Peripheral membrane protein</topology>
    </subcellularLocation>
    <subcellularLocation>
        <location evidence="2">Mitochondrion intermembrane space</location>
    </subcellularLocation>
</comment>
<dbReference type="CTD" id="4713"/>
<dbReference type="Proteomes" id="UP000007110">
    <property type="component" value="Unassembled WGS sequence"/>
</dbReference>
<evidence type="ECO:0000256" key="2">
    <source>
        <dbReference type="ARBA" id="ARBA00004569"/>
    </source>
</evidence>
<keyword evidence="11" id="KW-0472">Membrane</keyword>
<comment type="function">
    <text evidence="1">Accessory subunit of the mitochondrial membrane respiratory chain NADH dehydrogenase (Complex I), that is believed not to be involved in catalysis. Complex I functions in the transfer of electrons from NADH to the respiratory chain. The immediate electron acceptor for the enzyme is believed to be ubiquinone.</text>
</comment>
<dbReference type="GO" id="GO:0005743">
    <property type="term" value="C:mitochondrial inner membrane"/>
    <property type="evidence" value="ECO:0007669"/>
    <property type="project" value="UniProtKB-SubCell"/>
</dbReference>
<dbReference type="GO" id="GO:0005758">
    <property type="term" value="C:mitochondrial intermembrane space"/>
    <property type="evidence" value="ECO:0007669"/>
    <property type="project" value="UniProtKB-SubCell"/>
</dbReference>
<reference evidence="13" key="2">
    <citation type="submission" date="2021-01" db="UniProtKB">
        <authorList>
            <consortium name="EnsemblMetazoa"/>
        </authorList>
    </citation>
    <scope>IDENTIFICATION</scope>
</reference>
<keyword evidence="6" id="KW-0813">Transport</keyword>
<dbReference type="PANTHER" id="PTHR20900:SF0">
    <property type="entry name" value="NADH DEHYDROGENASE [UBIQUINONE] 1 BETA SUBCOMPLEX SUBUNIT 7"/>
    <property type="match status" value="1"/>
</dbReference>
<evidence type="ECO:0000256" key="1">
    <source>
        <dbReference type="ARBA" id="ARBA00003195"/>
    </source>
</evidence>
<comment type="similarity">
    <text evidence="4">Belongs to the complex I NDUFB7 subunit family.</text>
</comment>
<protein>
    <recommendedName>
        <fullName evidence="5">NADH dehydrogenase [ubiquinone] 1 beta subcomplex subunit 7</fullName>
    </recommendedName>
</protein>
<dbReference type="GeneID" id="578949"/>
<evidence type="ECO:0000256" key="3">
    <source>
        <dbReference type="ARBA" id="ARBA00004637"/>
    </source>
</evidence>
<keyword evidence="14" id="KW-1185">Reference proteome</keyword>
<organism evidence="13 14">
    <name type="scientific">Strongylocentrotus purpuratus</name>
    <name type="common">Purple sea urchin</name>
    <dbReference type="NCBI Taxonomy" id="7668"/>
    <lineage>
        <taxon>Eukaryota</taxon>
        <taxon>Metazoa</taxon>
        <taxon>Echinodermata</taxon>
        <taxon>Eleutherozoa</taxon>
        <taxon>Echinozoa</taxon>
        <taxon>Echinoidea</taxon>
        <taxon>Euechinoidea</taxon>
        <taxon>Echinacea</taxon>
        <taxon>Camarodonta</taxon>
        <taxon>Echinidea</taxon>
        <taxon>Strongylocentrotidae</taxon>
        <taxon>Strongylocentrotus</taxon>
    </lineage>
</organism>
<keyword evidence="9" id="KW-0249">Electron transport</keyword>
<keyword evidence="7" id="KW-0679">Respiratory chain</keyword>
<evidence type="ECO:0000256" key="9">
    <source>
        <dbReference type="ARBA" id="ARBA00022982"/>
    </source>
</evidence>
<accession>A0A7M7RBD0</accession>